<dbReference type="AlphaFoldDB" id="A0A6C0DYJ5"/>
<accession>A0A6C0DYJ5</accession>
<evidence type="ECO:0000313" key="1">
    <source>
        <dbReference type="EMBL" id="QHT20245.1"/>
    </source>
</evidence>
<proteinExistence type="predicted"/>
<organism evidence="1">
    <name type="scientific">viral metagenome</name>
    <dbReference type="NCBI Taxonomy" id="1070528"/>
    <lineage>
        <taxon>unclassified sequences</taxon>
        <taxon>metagenomes</taxon>
        <taxon>organismal metagenomes</taxon>
    </lineage>
</organism>
<sequence length="268" mass="31680">MKVIVCVVNSPQFIKFQYKLLKKFMPVEYEFIVFNDAKSFSDYTNFNNPNLRNEIVELCNNLGIKCINIDNDHHQYTNVNASTRHTDSLRIMREYMDKNPDKYLMIDSDMFPISTIDIDKYSQYECGAIVHQQRGNIEYMWPNLFFFDVTKLPDWNLINWDIMPGCDTGGMTNQWFHKQKELRNNSIYFIKHLGSGAWNNDSIPDNVRSNELIEFLNTDSRNINGMFWCEIFDKTFLHYRAGSNWNGEGIDIHKNIINNLEKYLDSIV</sequence>
<reference evidence="1" key="1">
    <citation type="journal article" date="2020" name="Nature">
        <title>Giant virus diversity and host interactions through global metagenomics.</title>
        <authorList>
            <person name="Schulz F."/>
            <person name="Roux S."/>
            <person name="Paez-Espino D."/>
            <person name="Jungbluth S."/>
            <person name="Walsh D.A."/>
            <person name="Denef V.J."/>
            <person name="McMahon K.D."/>
            <person name="Konstantinidis K.T."/>
            <person name="Eloe-Fadrosh E.A."/>
            <person name="Kyrpides N.C."/>
            <person name="Woyke T."/>
        </authorList>
    </citation>
    <scope>NUCLEOTIDE SEQUENCE</scope>
    <source>
        <strain evidence="1">GVMAG-M-3300023174-60</strain>
    </source>
</reference>
<name>A0A6C0DYJ5_9ZZZZ</name>
<evidence type="ECO:0008006" key="2">
    <source>
        <dbReference type="Google" id="ProtNLM"/>
    </source>
</evidence>
<protein>
    <recommendedName>
        <fullName evidence="2">Nucleotide-diphospho-sugar transferase domain-containing protein</fullName>
    </recommendedName>
</protein>
<dbReference type="EMBL" id="MN739677">
    <property type="protein sequence ID" value="QHT20245.1"/>
    <property type="molecule type" value="Genomic_DNA"/>
</dbReference>